<dbReference type="InterPro" id="IPR024078">
    <property type="entry name" value="LmbE-like_dom_sf"/>
</dbReference>
<proteinExistence type="predicted"/>
<dbReference type="RefSeq" id="WP_107216289.1">
    <property type="nucleotide sequence ID" value="NZ_KZ686270.1"/>
</dbReference>
<dbReference type="GO" id="GO:0016811">
    <property type="term" value="F:hydrolase activity, acting on carbon-nitrogen (but not peptide) bonds, in linear amides"/>
    <property type="evidence" value="ECO:0007669"/>
    <property type="project" value="TreeGrafter"/>
</dbReference>
<dbReference type="Gene3D" id="3.40.50.10320">
    <property type="entry name" value="LmbE-like"/>
    <property type="match status" value="1"/>
</dbReference>
<dbReference type="Proteomes" id="UP000240912">
    <property type="component" value="Unassembled WGS sequence"/>
</dbReference>
<evidence type="ECO:0000313" key="3">
    <source>
        <dbReference type="Proteomes" id="UP000240912"/>
    </source>
</evidence>
<comment type="caution">
    <text evidence="2">The sequence shown here is derived from an EMBL/GenBank/DDBJ whole genome shotgun (WGS) entry which is preliminary data.</text>
</comment>
<accession>A0A2T3HIB3</accession>
<evidence type="ECO:0000313" key="2">
    <source>
        <dbReference type="EMBL" id="PST82170.1"/>
    </source>
</evidence>
<keyword evidence="1" id="KW-0732">Signal</keyword>
<dbReference type="PANTHER" id="PTHR12993:SF11">
    <property type="entry name" value="N-ACETYLGLUCOSAMINYL-PHOSPHATIDYLINOSITOL DE-N-ACETYLASE"/>
    <property type="match status" value="1"/>
</dbReference>
<dbReference type="OrthoDB" id="9759749at2"/>
<dbReference type="InterPro" id="IPR029062">
    <property type="entry name" value="Class_I_gatase-like"/>
</dbReference>
<organism evidence="2 3">
    <name type="scientific">Pedobacter yulinensis</name>
    <dbReference type="NCBI Taxonomy" id="2126353"/>
    <lineage>
        <taxon>Bacteria</taxon>
        <taxon>Pseudomonadati</taxon>
        <taxon>Bacteroidota</taxon>
        <taxon>Sphingobacteriia</taxon>
        <taxon>Sphingobacteriales</taxon>
        <taxon>Sphingobacteriaceae</taxon>
        <taxon>Pedobacter</taxon>
    </lineage>
</organism>
<dbReference type="InterPro" id="IPR003737">
    <property type="entry name" value="GlcNAc_PI_deacetylase-related"/>
</dbReference>
<keyword evidence="3" id="KW-1185">Reference proteome</keyword>
<dbReference type="Pfam" id="PF02585">
    <property type="entry name" value="PIG-L"/>
    <property type="match status" value="1"/>
</dbReference>
<protein>
    <submittedName>
        <fullName evidence="2">PIG-L family deacetylase</fullName>
    </submittedName>
</protein>
<feature type="chain" id="PRO_5015586534" evidence="1">
    <location>
        <begin position="20"/>
        <end position="824"/>
    </location>
</feature>
<reference evidence="2 3" key="1">
    <citation type="submission" date="2018-03" db="EMBL/GenBank/DDBJ databases">
        <authorList>
            <person name="Keele B.F."/>
        </authorList>
    </citation>
    <scope>NUCLEOTIDE SEQUENCE [LARGE SCALE GENOMIC DNA]</scope>
    <source>
        <strain evidence="2 3">YL28-9</strain>
    </source>
</reference>
<sequence length="824" mass="90373">MTKYYGILLLLLIAGTLHAQQVRPAPAAGIFKEIRQLKKMTRVLYLAAHPDDENTGLLSWLVNEANANTAYLSLTRGDGGQNLLGSEQGPALGLIRTYELLEARKLDGAGQFFTRVIDFGFSKNPEDTFRQWDRDAVTADVVRVIRQFRPDVIICRFPPTAAAGHGQHTASAILAEDAFRAAADSRRYPEQLKTLGIWQAKRLLWNTFRFGTTNTTDESQLKITAGQYDPLLGLGYGELAGLSRSLHKSQGAGTQSVAGKRTEYFVHVAGERAASGLFDGIKQGWERIGQPAIDTEIGTILKQYDFNRPEASLPALFTLRKRLAALKQGPDLAEKRASLDRIILHCAGLMAEAVTDRPEAVPGQKLPFRLNLVQRAAVPVSLEQLTWPGQDTGKPARNLPADSLFTLHADFTLPAALPPTTPFWLKEPPETPSRFKVANEQLIGKAINEDVPAVRIELRIGGEHVDLDVPLSYKKLDPVRGDVVEPLRIVPGFDLAFAQPLYIQRGEAVLQTRIRITARQALENGLLEVNCGGKTLASLTGINIDAGRDTLLDIPVKAAGLPAAAEKGLVMYAAITDRSGRQYDRTQQLINYSHLPVLQYFVPASARLVRADLKVAVTKIGYIEGAGDLTADFMRVAGLEVTVLKESDISNLARLAAFDAIVTGVRAVNAERRMAAWMPQLLRYVEAGGTLVMQYNTLQDMSTRQLGPYPITLSSTRVTEENSPVSLTSPGHPLLNFPNKIGPEDFAGWVQERGAYFPGSWDERYQPILAMNDSGEQPSGGSVLYTRFGKGHYIYSPLAFFRQLPAGNPGAARLFFNFLSAGRK</sequence>
<gene>
    <name evidence="2" type="ORF">C7T94_15315</name>
</gene>
<dbReference type="PANTHER" id="PTHR12993">
    <property type="entry name" value="N-ACETYLGLUCOSAMINYL-PHOSPHATIDYLINOSITOL DE-N-ACETYLASE-RELATED"/>
    <property type="match status" value="1"/>
</dbReference>
<dbReference type="EMBL" id="PYLS01000006">
    <property type="protein sequence ID" value="PST82170.1"/>
    <property type="molecule type" value="Genomic_DNA"/>
</dbReference>
<feature type="signal peptide" evidence="1">
    <location>
        <begin position="1"/>
        <end position="19"/>
    </location>
</feature>
<dbReference type="SUPFAM" id="SSF52317">
    <property type="entry name" value="Class I glutamine amidotransferase-like"/>
    <property type="match status" value="1"/>
</dbReference>
<dbReference type="SUPFAM" id="SSF102588">
    <property type="entry name" value="LmbE-like"/>
    <property type="match status" value="1"/>
</dbReference>
<dbReference type="AlphaFoldDB" id="A0A2T3HIB3"/>
<evidence type="ECO:0000256" key="1">
    <source>
        <dbReference type="SAM" id="SignalP"/>
    </source>
</evidence>
<name>A0A2T3HIB3_9SPHI</name>